<evidence type="ECO:0000313" key="5">
    <source>
        <dbReference type="Proteomes" id="UP000243688"/>
    </source>
</evidence>
<dbReference type="SUPFAM" id="SSF50129">
    <property type="entry name" value="GroES-like"/>
    <property type="match status" value="1"/>
</dbReference>
<evidence type="ECO:0000259" key="3">
    <source>
        <dbReference type="SMART" id="SM00829"/>
    </source>
</evidence>
<dbReference type="InterPro" id="IPR014189">
    <property type="entry name" value="Quinone_OxRdtase_PIG3"/>
</dbReference>
<keyword evidence="1" id="KW-0521">NADP</keyword>
<dbReference type="InterPro" id="IPR036291">
    <property type="entry name" value="NAD(P)-bd_dom_sf"/>
</dbReference>
<protein>
    <submittedName>
        <fullName evidence="4">NADPH:quinone oxidoreductase</fullName>
    </submittedName>
</protein>
<reference evidence="4 5" key="1">
    <citation type="submission" date="2016-12" db="EMBL/GenBank/DDBJ databases">
        <title>Candidatus Reconcilibacillus cellulovorans genome.</title>
        <authorList>
            <person name="Kolinko S."/>
            <person name="Wu Y.-W."/>
            <person name="Tachea F."/>
            <person name="Denzel E."/>
            <person name="Hiras J."/>
            <person name="Baecker N."/>
            <person name="Chan L.J."/>
            <person name="Eichorst S.A."/>
            <person name="Frey D."/>
            <person name="Adams P.D."/>
            <person name="Pray T."/>
            <person name="Tanjore D."/>
            <person name="Petzold C.J."/>
            <person name="Gladden J.M."/>
            <person name="Simmons B.A."/>
            <person name="Singer S.W."/>
        </authorList>
    </citation>
    <scope>NUCLEOTIDE SEQUENCE [LARGE SCALE GENOMIC DNA]</scope>
    <source>
        <strain evidence="4">JTherm</strain>
    </source>
</reference>
<dbReference type="Gene3D" id="3.90.180.10">
    <property type="entry name" value="Medium-chain alcohol dehydrogenases, catalytic domain"/>
    <property type="match status" value="1"/>
</dbReference>
<dbReference type="GO" id="GO:0016651">
    <property type="term" value="F:oxidoreductase activity, acting on NAD(P)H"/>
    <property type="evidence" value="ECO:0007669"/>
    <property type="project" value="TreeGrafter"/>
</dbReference>
<evidence type="ECO:0000256" key="2">
    <source>
        <dbReference type="ARBA" id="ARBA00023002"/>
    </source>
</evidence>
<dbReference type="Gene3D" id="3.40.50.720">
    <property type="entry name" value="NAD(P)-binding Rossmann-like Domain"/>
    <property type="match status" value="1"/>
</dbReference>
<dbReference type="AlphaFoldDB" id="A0A2A6E0B6"/>
<dbReference type="InterPro" id="IPR011032">
    <property type="entry name" value="GroES-like_sf"/>
</dbReference>
<dbReference type="InterPro" id="IPR020843">
    <property type="entry name" value="ER"/>
</dbReference>
<comment type="caution">
    <text evidence="4">The sequence shown here is derived from an EMBL/GenBank/DDBJ whole genome shotgun (WGS) entry which is preliminary data.</text>
</comment>
<keyword evidence="2" id="KW-0560">Oxidoreductase</keyword>
<dbReference type="PANTHER" id="PTHR48106:SF18">
    <property type="entry name" value="QUINONE OXIDOREDUCTASE PIG3"/>
    <property type="match status" value="1"/>
</dbReference>
<proteinExistence type="predicted"/>
<dbReference type="SUPFAM" id="SSF51735">
    <property type="entry name" value="NAD(P)-binding Rossmann-fold domains"/>
    <property type="match status" value="1"/>
</dbReference>
<dbReference type="NCBIfam" id="TIGR02824">
    <property type="entry name" value="quinone_pig3"/>
    <property type="match status" value="1"/>
</dbReference>
<evidence type="ECO:0000313" key="4">
    <source>
        <dbReference type="EMBL" id="PDO10443.1"/>
    </source>
</evidence>
<name>A0A2A6E0B6_9BACL</name>
<accession>A0A2A6E0B6</accession>
<dbReference type="CDD" id="cd05276">
    <property type="entry name" value="p53_inducible_oxidoreductase"/>
    <property type="match status" value="1"/>
</dbReference>
<dbReference type="InterPro" id="IPR013149">
    <property type="entry name" value="ADH-like_C"/>
</dbReference>
<feature type="domain" description="Enoyl reductase (ER)" evidence="3">
    <location>
        <begin position="10"/>
        <end position="324"/>
    </location>
</feature>
<dbReference type="Pfam" id="PF00107">
    <property type="entry name" value="ADH_zinc_N"/>
    <property type="match status" value="1"/>
</dbReference>
<gene>
    <name evidence="4" type="ORF">BLM47_06825</name>
</gene>
<dbReference type="InterPro" id="IPR013154">
    <property type="entry name" value="ADH-like_N"/>
</dbReference>
<dbReference type="PANTHER" id="PTHR48106">
    <property type="entry name" value="QUINONE OXIDOREDUCTASE PIG3-RELATED"/>
    <property type="match status" value="1"/>
</dbReference>
<dbReference type="Pfam" id="PF08240">
    <property type="entry name" value="ADH_N"/>
    <property type="match status" value="1"/>
</dbReference>
<dbReference type="EMBL" id="MOXJ01000014">
    <property type="protein sequence ID" value="PDO10443.1"/>
    <property type="molecule type" value="Genomic_DNA"/>
</dbReference>
<dbReference type="SMART" id="SM00829">
    <property type="entry name" value="PKS_ER"/>
    <property type="match status" value="1"/>
</dbReference>
<organism evidence="4 5">
    <name type="scientific">Candidatus Reconcilbacillus cellulovorans</name>
    <dbReference type="NCBI Taxonomy" id="1906605"/>
    <lineage>
        <taxon>Bacteria</taxon>
        <taxon>Bacillati</taxon>
        <taxon>Bacillota</taxon>
        <taxon>Bacilli</taxon>
        <taxon>Bacillales</taxon>
        <taxon>Paenibacillaceae</taxon>
        <taxon>Candidatus Reconcilbacillus</taxon>
    </lineage>
</organism>
<sequence>MKAILLEEKGGPDVLRIRDVPDPVCAEDGLLIRVRATALNRADLLQRRGLYPPPPGVPDIPGLEAAGEVVDVGSRVEEWKPGDRVMALLPGGGYAEYVAVAAGAVMRVPEAMTFEEAAAVPEAFLTAWLNLVELAKLMPGERVLVHAAASGVGAAAVQLARELGARVLATAGSEEKLRVVRNLGAEAVWNYRDGSFRQWVLEQTEGRGVDVVFDLVGGLHWSDNLASLAPDGRLLLIGTLGGSRVERLDLNDFLMRRLKLLATTLRSRGVEEKARLVRAFADFASERLRDGRLRPVVDSVFDWRDAADAHRRMEANLNIGKIVLRVT</sequence>
<evidence type="ECO:0000256" key="1">
    <source>
        <dbReference type="ARBA" id="ARBA00022857"/>
    </source>
</evidence>
<dbReference type="Proteomes" id="UP000243688">
    <property type="component" value="Unassembled WGS sequence"/>
</dbReference>
<dbReference type="GO" id="GO:0070402">
    <property type="term" value="F:NADPH binding"/>
    <property type="evidence" value="ECO:0007669"/>
    <property type="project" value="TreeGrafter"/>
</dbReference>